<feature type="compositionally biased region" description="Polar residues" evidence="2">
    <location>
        <begin position="1609"/>
        <end position="1627"/>
    </location>
</feature>
<feature type="domain" description="Tudor" evidence="3">
    <location>
        <begin position="553"/>
        <end position="609"/>
    </location>
</feature>
<feature type="domain" description="Tudor" evidence="3">
    <location>
        <begin position="1030"/>
        <end position="1087"/>
    </location>
</feature>
<evidence type="ECO:0000256" key="2">
    <source>
        <dbReference type="SAM" id="MobiDB-lite"/>
    </source>
</evidence>
<evidence type="ECO:0000313" key="5">
    <source>
        <dbReference type="Proteomes" id="UP001059041"/>
    </source>
</evidence>
<evidence type="ECO:0000313" key="4">
    <source>
        <dbReference type="EMBL" id="KAI7805076.1"/>
    </source>
</evidence>
<organism evidence="4 5">
    <name type="scientific">Triplophysa rosa</name>
    <name type="common">Cave loach</name>
    <dbReference type="NCBI Taxonomy" id="992332"/>
    <lineage>
        <taxon>Eukaryota</taxon>
        <taxon>Metazoa</taxon>
        <taxon>Chordata</taxon>
        <taxon>Craniata</taxon>
        <taxon>Vertebrata</taxon>
        <taxon>Euteleostomi</taxon>
        <taxon>Actinopterygii</taxon>
        <taxon>Neopterygii</taxon>
        <taxon>Teleostei</taxon>
        <taxon>Ostariophysi</taxon>
        <taxon>Cypriniformes</taxon>
        <taxon>Nemacheilidae</taxon>
        <taxon>Triplophysa</taxon>
    </lineage>
</organism>
<dbReference type="InterPro" id="IPR002999">
    <property type="entry name" value="Tudor"/>
</dbReference>
<reference evidence="4" key="1">
    <citation type="submission" date="2021-02" db="EMBL/GenBank/DDBJ databases">
        <title>Comparative genomics reveals that relaxation of natural selection precedes convergent phenotypic evolution of cavefish.</title>
        <authorList>
            <person name="Peng Z."/>
        </authorList>
    </citation>
    <scope>NUCLEOTIDE SEQUENCE</scope>
    <source>
        <tissue evidence="4">Muscle</tissue>
    </source>
</reference>
<feature type="region of interest" description="Disordered" evidence="2">
    <location>
        <begin position="1604"/>
        <end position="1628"/>
    </location>
</feature>
<feature type="region of interest" description="Disordered" evidence="2">
    <location>
        <begin position="738"/>
        <end position="757"/>
    </location>
</feature>
<evidence type="ECO:0000256" key="1">
    <source>
        <dbReference type="ARBA" id="ARBA00022782"/>
    </source>
</evidence>
<dbReference type="InterPro" id="IPR050621">
    <property type="entry name" value="Tudor_domain_containing"/>
</dbReference>
<sequence length="1731" mass="195088">MFSVPGLPDVGSDITLHVTSVNLKPHSVLVEFVGNLSAVPETGEVYPHIKLEIDVETGRQDSFEGKPGDVCYVCDDETWHRARILSKSEHEYNVFLIDQGKIFSASGNVLSKCPRNLLDLPLTVELCVLGNASPLCEKSGWSEGASEFIRSLCGKSISGCVQDVMMPYRILILDVPNVSKEMFELGFARKISDEDFKSLVTSSLHSPKRNTTTRTDFVMPGAQDHPGDSETLYQYFYPELLPGTIEIVTVTHVVHPSKVFCKLHVFSQELKKLSDQLHKCNEDVLPSLMSQPLSDGSPCATKGSDDKWHRSVLQQNIVSDVVKVFHVDYGIGDFVKLCNIRPLSPRFFQLPVVTFACSLHGIPDKGIGLQTDQIDFLKSIILDQVFIGKFEQLREGVYDITLYGKDNVNVNKVFGLTEECLSVPERMCVGDQTLETLKKVTYRSMNESVPVCTHCSAGPCEDFAAASRTDGHQETSKRKESLNEAVSGFPIHRDAYEISPPKIDVDTKEKVWITSVRSVNQFYGHFEQNIDTVRKMTSDIEQLCCKRTQTTFSVSPKMMCFAKYPDGHWHRGRIESTHPQILVCFVDYGNLLTLDKSEILPLTPEASAVASIPIQAVEFELFNVTLPQSSELNEWFENYATDGMFSITVMKQNLLGKLSVEMHDEKTNLNLKINEKWNQAKRLNQEANKIGTCKVFSEVMALERLKEHLSVTTQAHEKICRKETKPVVQIKQKCNFPPIKANSSGDTTGRNDSQQHKVMSHYPKLTDLPSNALDEGYVTDVYLSHCNSPSSFYLHLKSEEEKILSILNELNCSQLSSPQADLHVLQPGDVVQAEYPSDGAWYRAVVQNKDDDKVHVQYIDFGNEATLTPLQIRQLDKQLLNTPVLSVHCSLEGDESGGKRDWTKEEVMAFKKAAGENSNKKILCRFIRHDRSAWLVRLEHQGDLLEWPLFDVSHLQTGSQMIFKNEDILPLTFKEPAVKEQQTVEAYASSICGPNYFWCQFKNSEELDKISLITQEVGNGTQTKPIQLEQLCQGVPCLARFSDELWYRAQVINKLANAVSVVFIDYGNELEIDLNSVKSLSRELLERPPQAFLCQLGGFKSTHGMWSDVASETFFELLVDEPLNVTIQNTGMSSDFPKCPQYNVAVECKGLLVNDLMKDYWCDLKPKICSQGTKVKTIESVQKDDIAKTDLVQFRKKVVNAQKGPKQHLPQVTSLPSRVIKRGMVSEVYISNITSLRGFFVQLAEDEDTLFSLNEQLNSSQISEADVIHACSVQKGSLVKAVFPEDGCWYRAVVKGTTKDGLIQVEFIDFGNEATVSLSNICRLDKQLLSYPRFSIRCSSNIEDRFKIQQGIEEDIFGQAGENKLSCKFIKKDTTTWEVIMALKESSADSLLGEKWDDSDLKGLQIHCSKQMPSSIPVKEKQMLFKKPDVSLGQTVEAFASCIVGPNYFWCQFANSGQLDQICLAAQEYGNSNETQQIQMDRLGPGSPCWARFPDDLMWYRAQVIKKCNDTVSVLFIDFGNESDIHATFLCQLEGFAPSEGSWDDSAADHFHKLLVDKPLKVIVNGIENTVDPNIPPYYVKIEMQQCSIVNELMRNFWRASVRRDENPTEVSSEDAASTSVDSQMSETHCVPHHGGYKELRANGDLPEVLYGKDVTANRPIRMDSLSENHEEIFESVDRVPVVSVKQALSHTEDNRKDTEDIASEKGLYDRRYQREDDMFQNYEELKEDKV</sequence>
<feature type="domain" description="Tudor" evidence="3">
    <location>
        <begin position="292"/>
        <end position="350"/>
    </location>
</feature>
<gene>
    <name evidence="4" type="ORF">IRJ41_024500</name>
</gene>
<dbReference type="SUPFAM" id="SSF63748">
    <property type="entry name" value="Tudor/PWWP/MBT"/>
    <property type="match status" value="7"/>
</dbReference>
<accession>A0A9W8C0F4</accession>
<dbReference type="Proteomes" id="UP001059041">
    <property type="component" value="Linkage Group LG10"/>
</dbReference>
<dbReference type="GO" id="GO:0030719">
    <property type="term" value="P:P granule organization"/>
    <property type="evidence" value="ECO:0007669"/>
    <property type="project" value="UniProtKB-ARBA"/>
</dbReference>
<feature type="compositionally biased region" description="Polar residues" evidence="2">
    <location>
        <begin position="741"/>
        <end position="752"/>
    </location>
</feature>
<evidence type="ECO:0000259" key="3">
    <source>
        <dbReference type="PROSITE" id="PS50304"/>
    </source>
</evidence>
<keyword evidence="5" id="KW-1185">Reference proteome</keyword>
<dbReference type="PANTHER" id="PTHR22948">
    <property type="entry name" value="TUDOR DOMAIN CONTAINING PROTEIN"/>
    <property type="match status" value="1"/>
</dbReference>
<feature type="domain" description="Tudor" evidence="3">
    <location>
        <begin position="824"/>
        <end position="882"/>
    </location>
</feature>
<feature type="domain" description="Tudor" evidence="3">
    <location>
        <begin position="64"/>
        <end position="120"/>
    </location>
</feature>
<dbReference type="SMART" id="SM00333">
    <property type="entry name" value="TUDOR"/>
    <property type="match status" value="7"/>
</dbReference>
<dbReference type="EMBL" id="JAFHDT010000010">
    <property type="protein sequence ID" value="KAI7805076.1"/>
    <property type="molecule type" value="Genomic_DNA"/>
</dbReference>
<dbReference type="Gene3D" id="2.30.30.140">
    <property type="match status" value="6"/>
</dbReference>
<dbReference type="PANTHER" id="PTHR22948:SF15">
    <property type="entry name" value="TUDOR DOMAIN-CONTAINING PROTEIN 6"/>
    <property type="match status" value="1"/>
</dbReference>
<dbReference type="InterPro" id="IPR035437">
    <property type="entry name" value="SNase_OB-fold_sf"/>
</dbReference>
<dbReference type="PROSITE" id="PS50304">
    <property type="entry name" value="TUDOR"/>
    <property type="match status" value="7"/>
</dbReference>
<dbReference type="Pfam" id="PF00567">
    <property type="entry name" value="TUDOR"/>
    <property type="match status" value="7"/>
</dbReference>
<feature type="domain" description="Tudor" evidence="3">
    <location>
        <begin position="1272"/>
        <end position="1331"/>
    </location>
</feature>
<comment type="caution">
    <text evidence="4">The sequence shown here is derived from an EMBL/GenBank/DDBJ whole genome shotgun (WGS) entry which is preliminary data.</text>
</comment>
<dbReference type="Gene3D" id="2.40.50.90">
    <property type="match status" value="6"/>
</dbReference>
<proteinExistence type="predicted"/>
<name>A0A9W8C0F4_TRIRA</name>
<feature type="domain" description="Tudor" evidence="3">
    <location>
        <begin position="1482"/>
        <end position="1540"/>
    </location>
</feature>
<keyword evidence="1" id="KW-0221">Differentiation</keyword>
<dbReference type="FunFam" id="2.30.30.140:FF:000018">
    <property type="entry name" value="Serine/threonine-protein kinase 31"/>
    <property type="match status" value="2"/>
</dbReference>
<protein>
    <submittedName>
        <fullName evidence="4">Tudor domain-containing protein 6-like</fullName>
    </submittedName>
</protein>